<dbReference type="InterPro" id="IPR001810">
    <property type="entry name" value="F-box_dom"/>
</dbReference>
<dbReference type="Proteomes" id="UP001412239">
    <property type="component" value="Unassembled WGS sequence"/>
</dbReference>
<evidence type="ECO:0000256" key="1">
    <source>
        <dbReference type="SAM" id="MobiDB-lite"/>
    </source>
</evidence>
<accession>A0A292PJ16</accession>
<name>A0A292PJ16_9PEZI</name>
<evidence type="ECO:0000313" key="4">
    <source>
        <dbReference type="Proteomes" id="UP001412239"/>
    </source>
</evidence>
<organism evidence="3 4">
    <name type="scientific">Tuber aestivum</name>
    <name type="common">summer truffle</name>
    <dbReference type="NCBI Taxonomy" id="59557"/>
    <lineage>
        <taxon>Eukaryota</taxon>
        <taxon>Fungi</taxon>
        <taxon>Dikarya</taxon>
        <taxon>Ascomycota</taxon>
        <taxon>Pezizomycotina</taxon>
        <taxon>Pezizomycetes</taxon>
        <taxon>Pezizales</taxon>
        <taxon>Tuberaceae</taxon>
        <taxon>Tuber</taxon>
    </lineage>
</organism>
<reference evidence="3" key="1">
    <citation type="submission" date="2015-10" db="EMBL/GenBank/DDBJ databases">
        <authorList>
            <person name="Regsiter A."/>
            <person name="william w."/>
        </authorList>
    </citation>
    <scope>NUCLEOTIDE SEQUENCE</scope>
    <source>
        <strain evidence="3">Montdore</strain>
    </source>
</reference>
<sequence>MNPGQITPRDSEPEANHTYPGDDGCQRAKPTINGVPNEILEQILGYLEAADLARVARVSIGCCGVSTPLLYRELRFDPYAYRECQLRVLKSSRYLSSLVRRLRIDIAPLKRDPPQDEIQEFNWRHPLLQDEPPLLTARTALLGLIPNLNSLESVECYDLSGEAYSSQLSASHSLMRCLFKHCPKLKSLTRTDWWSDLGCGYEARGRTTNLVNLTISVPENYFAMDELVGVEDVACRELRVLLRASPLLRTLVLWATCVEEKPQELVSDYLSTFAGFFPSLTGLELVTVRCSKEGSYLSDQVKPQDLFEAITTLKDVEVKSIVETQIYDFTKPLPSAEELHSRKMMEKHGKQEDRKSRFREW</sequence>
<proteinExistence type="predicted"/>
<dbReference type="SUPFAM" id="SSF81383">
    <property type="entry name" value="F-box domain"/>
    <property type="match status" value="1"/>
</dbReference>
<feature type="domain" description="F-box" evidence="2">
    <location>
        <begin position="29"/>
        <end position="59"/>
    </location>
</feature>
<dbReference type="PROSITE" id="PS50181">
    <property type="entry name" value="FBOX"/>
    <property type="match status" value="1"/>
</dbReference>
<keyword evidence="4" id="KW-1185">Reference proteome</keyword>
<evidence type="ECO:0000259" key="2">
    <source>
        <dbReference type="PROSITE" id="PS50181"/>
    </source>
</evidence>
<protein>
    <recommendedName>
        <fullName evidence="2">F-box domain-containing protein</fullName>
    </recommendedName>
</protein>
<dbReference type="EMBL" id="LN891208">
    <property type="protein sequence ID" value="CUS07446.1"/>
    <property type="molecule type" value="Genomic_DNA"/>
</dbReference>
<dbReference type="CDD" id="cd09917">
    <property type="entry name" value="F-box_SF"/>
    <property type="match status" value="1"/>
</dbReference>
<feature type="region of interest" description="Disordered" evidence="1">
    <location>
        <begin position="1"/>
        <end position="28"/>
    </location>
</feature>
<dbReference type="Pfam" id="PF12937">
    <property type="entry name" value="F-box-like"/>
    <property type="match status" value="1"/>
</dbReference>
<feature type="region of interest" description="Disordered" evidence="1">
    <location>
        <begin position="340"/>
        <end position="361"/>
    </location>
</feature>
<gene>
    <name evidence="3" type="ORF">GSTUAT00008463001</name>
</gene>
<dbReference type="AlphaFoldDB" id="A0A292PJ16"/>
<dbReference type="InterPro" id="IPR036047">
    <property type="entry name" value="F-box-like_dom_sf"/>
</dbReference>
<evidence type="ECO:0000313" key="3">
    <source>
        <dbReference type="EMBL" id="CUS07446.1"/>
    </source>
</evidence>